<evidence type="ECO:0000256" key="9">
    <source>
        <dbReference type="ARBA" id="ARBA00040345"/>
    </source>
</evidence>
<evidence type="ECO:0000256" key="3">
    <source>
        <dbReference type="ARBA" id="ARBA00022676"/>
    </source>
</evidence>
<feature type="domain" description="Glycosyltransferase 2-like" evidence="10">
    <location>
        <begin position="11"/>
        <end position="147"/>
    </location>
</feature>
<dbReference type="InterPro" id="IPR001173">
    <property type="entry name" value="Glyco_trans_2-like"/>
</dbReference>
<comment type="function">
    <text evidence="6">Catalyzes the glycosylation of 4,4'-diaponeurosporenoate, i.e. the esterification of glucose at the C1'' position with the carboxyl group of 4,4'-diaponeurosporenic acid, to form glycosyl-4,4'-diaponeurosporenoate. This is a step in the biosynthesis of staphyloxanthin, an orange pigment present in most staphylococci strains.</text>
</comment>
<evidence type="ECO:0000256" key="7">
    <source>
        <dbReference type="ARBA" id="ARBA00037904"/>
    </source>
</evidence>
<dbReference type="STRING" id="370764.SAMN04489810_1032"/>
<dbReference type="Pfam" id="PF00535">
    <property type="entry name" value="Glycos_transf_2"/>
    <property type="match status" value="1"/>
</dbReference>
<evidence type="ECO:0000256" key="2">
    <source>
        <dbReference type="ARBA" id="ARBA00022475"/>
    </source>
</evidence>
<dbReference type="Proteomes" id="UP000199009">
    <property type="component" value="Chromosome I"/>
</dbReference>
<evidence type="ECO:0000256" key="8">
    <source>
        <dbReference type="ARBA" id="ARBA00038120"/>
    </source>
</evidence>
<evidence type="ECO:0000256" key="5">
    <source>
        <dbReference type="ARBA" id="ARBA00023136"/>
    </source>
</evidence>
<keyword evidence="3" id="KW-0328">Glycosyltransferase</keyword>
<comment type="similarity">
    <text evidence="8">Belongs to the glycosyltransferase 2 family. CrtQ subfamily.</text>
</comment>
<keyword evidence="2" id="KW-1003">Cell membrane</keyword>
<comment type="pathway">
    <text evidence="7">Carotenoid biosynthesis; staphyloxanthin biosynthesis; staphyloxanthin from farnesyl diphosphate: step 4/5.</text>
</comment>
<comment type="subcellular location">
    <subcellularLocation>
        <location evidence="1">Cell membrane</location>
    </subcellularLocation>
</comment>
<dbReference type="GO" id="GO:0005886">
    <property type="term" value="C:plasma membrane"/>
    <property type="evidence" value="ECO:0007669"/>
    <property type="project" value="UniProtKB-SubCell"/>
</dbReference>
<keyword evidence="5" id="KW-0472">Membrane</keyword>
<dbReference type="OrthoDB" id="9777873at2"/>
<gene>
    <name evidence="11" type="ORF">SAMN04489810_1032</name>
</gene>
<evidence type="ECO:0000256" key="4">
    <source>
        <dbReference type="ARBA" id="ARBA00022679"/>
    </source>
</evidence>
<keyword evidence="4 11" id="KW-0808">Transferase</keyword>
<proteinExistence type="inferred from homology"/>
<sequence length="236" mass="24670">MSASAIAAVLVVVPVHDEDALLGACLTALQVAIARTAGRGIRCVVRIVLDDCTDESALVAARFPFPVLTVRARAVGVARAAGIEDGLRELADVAEPQIWIANTDADSEVPPQWIIAQVAAAEHGADAFLGTVRPDFADLSPGHRRQWLATHPAGQPTGNTHGANLGIRASVYRAAGEFDPIAEHEDALLVERCRMLGATVHASGVAEVQTSGRVDGRTPGGYAGFVREQAQLFGSA</sequence>
<dbReference type="PANTHER" id="PTHR43646">
    <property type="entry name" value="GLYCOSYLTRANSFERASE"/>
    <property type="match status" value="1"/>
</dbReference>
<name>A0A1G7WCZ4_9MICO</name>
<dbReference type="EMBL" id="LT629692">
    <property type="protein sequence ID" value="SDG69877.1"/>
    <property type="molecule type" value="Genomic_DNA"/>
</dbReference>
<evidence type="ECO:0000313" key="12">
    <source>
        <dbReference type="Proteomes" id="UP000199009"/>
    </source>
</evidence>
<dbReference type="AlphaFoldDB" id="A0A1G7WCZ4"/>
<keyword evidence="12" id="KW-1185">Reference proteome</keyword>
<organism evidence="11 12">
    <name type="scientific">Microbacterium pygmaeum</name>
    <dbReference type="NCBI Taxonomy" id="370764"/>
    <lineage>
        <taxon>Bacteria</taxon>
        <taxon>Bacillati</taxon>
        <taxon>Actinomycetota</taxon>
        <taxon>Actinomycetes</taxon>
        <taxon>Micrococcales</taxon>
        <taxon>Microbacteriaceae</taxon>
        <taxon>Microbacterium</taxon>
    </lineage>
</organism>
<protein>
    <recommendedName>
        <fullName evidence="9">4,4'-diaponeurosporenoate glycosyltransferase</fullName>
    </recommendedName>
</protein>
<evidence type="ECO:0000259" key="10">
    <source>
        <dbReference type="Pfam" id="PF00535"/>
    </source>
</evidence>
<reference evidence="11 12" key="1">
    <citation type="submission" date="2016-10" db="EMBL/GenBank/DDBJ databases">
        <authorList>
            <person name="de Groot N.N."/>
        </authorList>
    </citation>
    <scope>NUCLEOTIDE SEQUENCE [LARGE SCALE GENOMIC DNA]</scope>
    <source>
        <strain evidence="11 12">DSM 23142</strain>
    </source>
</reference>
<dbReference type="Gene3D" id="3.90.550.10">
    <property type="entry name" value="Spore Coat Polysaccharide Biosynthesis Protein SpsA, Chain A"/>
    <property type="match status" value="1"/>
</dbReference>
<dbReference type="PANTHER" id="PTHR43646:SF2">
    <property type="entry name" value="GLYCOSYLTRANSFERASE 2-LIKE DOMAIN-CONTAINING PROTEIN"/>
    <property type="match status" value="1"/>
</dbReference>
<evidence type="ECO:0000313" key="11">
    <source>
        <dbReference type="EMBL" id="SDG69877.1"/>
    </source>
</evidence>
<evidence type="ECO:0000256" key="6">
    <source>
        <dbReference type="ARBA" id="ARBA00037281"/>
    </source>
</evidence>
<dbReference type="CDD" id="cd00761">
    <property type="entry name" value="Glyco_tranf_GTA_type"/>
    <property type="match status" value="1"/>
</dbReference>
<accession>A0A1G7WCZ4</accession>
<evidence type="ECO:0000256" key="1">
    <source>
        <dbReference type="ARBA" id="ARBA00004236"/>
    </source>
</evidence>
<dbReference type="RefSeq" id="WP_091487257.1">
    <property type="nucleotide sequence ID" value="NZ_LT629692.1"/>
</dbReference>
<dbReference type="SUPFAM" id="SSF53448">
    <property type="entry name" value="Nucleotide-diphospho-sugar transferases"/>
    <property type="match status" value="1"/>
</dbReference>
<dbReference type="GO" id="GO:0016757">
    <property type="term" value="F:glycosyltransferase activity"/>
    <property type="evidence" value="ECO:0007669"/>
    <property type="project" value="UniProtKB-KW"/>
</dbReference>
<dbReference type="InterPro" id="IPR029044">
    <property type="entry name" value="Nucleotide-diphossugar_trans"/>
</dbReference>